<dbReference type="PANTHER" id="PTHR11070">
    <property type="entry name" value="UVRD / RECB / PCRA DNA HELICASE FAMILY MEMBER"/>
    <property type="match status" value="1"/>
</dbReference>
<dbReference type="SUPFAM" id="SSF52540">
    <property type="entry name" value="P-loop containing nucleoside triphosphate hydrolases"/>
    <property type="match status" value="1"/>
</dbReference>
<dbReference type="GO" id="GO:0003677">
    <property type="term" value="F:DNA binding"/>
    <property type="evidence" value="ECO:0007669"/>
    <property type="project" value="InterPro"/>
</dbReference>
<dbReference type="InterPro" id="IPR027417">
    <property type="entry name" value="P-loop_NTPase"/>
</dbReference>
<organism evidence="1 2">
    <name type="scientific">Actinomadura mexicana</name>
    <dbReference type="NCBI Taxonomy" id="134959"/>
    <lineage>
        <taxon>Bacteria</taxon>
        <taxon>Bacillati</taxon>
        <taxon>Actinomycetota</taxon>
        <taxon>Actinomycetes</taxon>
        <taxon>Streptosporangiales</taxon>
        <taxon>Thermomonosporaceae</taxon>
        <taxon>Actinomadura</taxon>
    </lineage>
</organism>
<keyword evidence="1" id="KW-0547">Nucleotide-binding</keyword>
<sequence length="678" mass="71916">MTDGELEAERAYAAAARDGLRRMVADARHQVEIGEGAGADRYALESLGRLLKSNLQRLANEPDGPPFFGRLDLGADAADEDACAGDAGRSGRRYYIGRRHIPGGPESPPLVLDWRAPVARAFYRASPGEPHGVALRRRFGWDLAAPAVLTGFEDERFDPGEDSRTSDILDAEVTRPRQGPMRDIVATIQPEQDELVRAGLDESICVQGAPGTGKTAVGLHRAAFLLYHHRKRLERSGVLIIGPNPAFLRYIAAVLPALGEADVEQTTLLGLLGRTRVRADDTEAAALVKHDARMAEVLHRALGAGVTAPEDALVVPDGAYRWRIPAEELSTIVAGVRGEQVPYGTGRERVRARVVALLQRQAERRGRPVNEAWQRKVGRSAAVGAFLGRVWPAVKPEELVAALLGDRQVLARAADGVLTAAEQAAISWDRRRSAGAARWSAADAVLVDEAAGLVEPGRGAGHVIVDEAQDLSPMECRVIARRAGRGSLTVLGDLAQGTAPWAARDWAEQLAHLGVPKARIVPLTEGFRVPGAVLALAARVLTALDVDVPPGRSTRGDGEVRFREADVLAEEVVAAVRDALARDGAVGVIAADDAIGPLGAALRAAGFETGEPGGPARVSLVPATVAKGLEYDHVIVAEPGGIVAAEARGANRLYVALTRAVSRLDIVHARPLPAILTG</sequence>
<dbReference type="GO" id="GO:0043138">
    <property type="term" value="F:3'-5' DNA helicase activity"/>
    <property type="evidence" value="ECO:0007669"/>
    <property type="project" value="TreeGrafter"/>
</dbReference>
<keyword evidence="1" id="KW-0067">ATP-binding</keyword>
<gene>
    <name evidence="1" type="ORF">SAMN06265355_102182</name>
</gene>
<dbReference type="PANTHER" id="PTHR11070:SF45">
    <property type="entry name" value="DNA 3'-5' HELICASE"/>
    <property type="match status" value="1"/>
</dbReference>
<reference evidence="2" key="1">
    <citation type="submission" date="2017-06" db="EMBL/GenBank/DDBJ databases">
        <authorList>
            <person name="Varghese N."/>
            <person name="Submissions S."/>
        </authorList>
    </citation>
    <scope>NUCLEOTIDE SEQUENCE [LARGE SCALE GENOMIC DNA]</scope>
    <source>
        <strain evidence="2">DSM 44485</strain>
    </source>
</reference>
<dbReference type="AlphaFoldDB" id="A0A238VQ21"/>
<dbReference type="EMBL" id="FZNP01000002">
    <property type="protein sequence ID" value="SNR36281.1"/>
    <property type="molecule type" value="Genomic_DNA"/>
</dbReference>
<dbReference type="GO" id="GO:0005524">
    <property type="term" value="F:ATP binding"/>
    <property type="evidence" value="ECO:0007669"/>
    <property type="project" value="InterPro"/>
</dbReference>
<proteinExistence type="predicted"/>
<evidence type="ECO:0000313" key="1">
    <source>
        <dbReference type="EMBL" id="SNR36281.1"/>
    </source>
</evidence>
<accession>A0A238VQ21</accession>
<dbReference type="GO" id="GO:0000725">
    <property type="term" value="P:recombinational repair"/>
    <property type="evidence" value="ECO:0007669"/>
    <property type="project" value="TreeGrafter"/>
</dbReference>
<protein>
    <submittedName>
        <fullName evidence="1">DNA helicase IV</fullName>
    </submittedName>
</protein>
<dbReference type="Gene3D" id="3.40.50.300">
    <property type="entry name" value="P-loop containing nucleotide triphosphate hydrolases"/>
    <property type="match status" value="2"/>
</dbReference>
<keyword evidence="1" id="KW-0347">Helicase</keyword>
<dbReference type="Proteomes" id="UP000198420">
    <property type="component" value="Unassembled WGS sequence"/>
</dbReference>
<dbReference type="RefSeq" id="WP_342749955.1">
    <property type="nucleotide sequence ID" value="NZ_FZNP01000002.1"/>
</dbReference>
<keyword evidence="1" id="KW-0378">Hydrolase</keyword>
<evidence type="ECO:0000313" key="2">
    <source>
        <dbReference type="Proteomes" id="UP000198420"/>
    </source>
</evidence>
<name>A0A238VQ21_9ACTN</name>
<dbReference type="GO" id="GO:0005829">
    <property type="term" value="C:cytosol"/>
    <property type="evidence" value="ECO:0007669"/>
    <property type="project" value="TreeGrafter"/>
</dbReference>
<dbReference type="InterPro" id="IPR000212">
    <property type="entry name" value="DNA_helicase_UvrD/REP"/>
</dbReference>
<keyword evidence="2" id="KW-1185">Reference proteome</keyword>